<dbReference type="AlphaFoldDB" id="A0AAJ7VZS2"/>
<dbReference type="KEGG" id="ccin:107266227"/>
<dbReference type="GO" id="GO:0005524">
    <property type="term" value="F:ATP binding"/>
    <property type="evidence" value="ECO:0007669"/>
    <property type="project" value="UniProtKB-UniRule"/>
</dbReference>
<keyword evidence="8" id="KW-0493">Microtubule</keyword>
<evidence type="ECO:0000256" key="8">
    <source>
        <dbReference type="RuleBase" id="RU000394"/>
    </source>
</evidence>
<proteinExistence type="inferred from homology"/>
<dbReference type="Pfam" id="PF00225">
    <property type="entry name" value="Kinesin"/>
    <property type="match status" value="1"/>
</dbReference>
<dbReference type="InterPro" id="IPR027640">
    <property type="entry name" value="Kinesin-like_fam"/>
</dbReference>
<keyword evidence="5" id="KW-0175">Coiled coil</keyword>
<dbReference type="SUPFAM" id="SSF52540">
    <property type="entry name" value="P-loop containing nucleoside triphosphate hydrolases"/>
    <property type="match status" value="1"/>
</dbReference>
<dbReference type="InterPro" id="IPR019821">
    <property type="entry name" value="Kinesin_motor_CS"/>
</dbReference>
<keyword evidence="2" id="KW-0963">Cytoplasm</keyword>
<evidence type="ECO:0000313" key="10">
    <source>
        <dbReference type="Proteomes" id="UP000694920"/>
    </source>
</evidence>
<dbReference type="PROSITE" id="PS00411">
    <property type="entry name" value="KINESIN_MOTOR_1"/>
    <property type="match status" value="1"/>
</dbReference>
<feature type="domain" description="Kinesin motor" evidence="9">
    <location>
        <begin position="5"/>
        <end position="309"/>
    </location>
</feature>
<dbReference type="GO" id="GO:0003777">
    <property type="term" value="F:microtubule motor activity"/>
    <property type="evidence" value="ECO:0007669"/>
    <property type="project" value="InterPro"/>
</dbReference>
<dbReference type="PANTHER" id="PTHR47969:SF15">
    <property type="entry name" value="CHROMOSOME-ASSOCIATED KINESIN KIF4A-RELATED"/>
    <property type="match status" value="1"/>
</dbReference>
<comment type="subcellular location">
    <subcellularLocation>
        <location evidence="1">Cytoplasm</location>
        <location evidence="1">Cytoskeleton</location>
    </subcellularLocation>
</comment>
<dbReference type="GO" id="GO:0051231">
    <property type="term" value="P:spindle elongation"/>
    <property type="evidence" value="ECO:0007669"/>
    <property type="project" value="TreeGrafter"/>
</dbReference>
<dbReference type="GO" id="GO:0007052">
    <property type="term" value="P:mitotic spindle organization"/>
    <property type="evidence" value="ECO:0007669"/>
    <property type="project" value="TreeGrafter"/>
</dbReference>
<name>A0AAJ7VZS2_CEPCN</name>
<evidence type="ECO:0000256" key="2">
    <source>
        <dbReference type="ARBA" id="ARBA00022490"/>
    </source>
</evidence>
<sequence length="309" mass="34213">MAHECVQVAVRIRPLVQSEINTGCQVCLDVVPGEPQVQLRGTEKSFTYNHVFGADIEQEDFYNTAVKGMVDNIFKGYNVTILAYGQTGSGKTHSMGTCYNGGPNMGVIPRAIQDIFKISEAKQEYDIKVSISFLELYQEQLYDLLMDKPRSQCIVDIREDSVKGITVSGLTEIEVNNITETFECLTRGSLRRATGATAMNAHSSRSHAIFTIYIRQEKKGDPNSATIAKFHLVDLAGSERSKKTGATGERFKEGVNINKGLLALGNVISLLGEGKSTYIGYRDSKLTRLLQDSLDFIQFYVAWGICQKP</sequence>
<dbReference type="GeneID" id="107266227"/>
<dbReference type="PRINTS" id="PR00380">
    <property type="entry name" value="KINESINHEAVY"/>
</dbReference>
<dbReference type="GO" id="GO:0007018">
    <property type="term" value="P:microtubule-based movement"/>
    <property type="evidence" value="ECO:0007669"/>
    <property type="project" value="InterPro"/>
</dbReference>
<evidence type="ECO:0000259" key="9">
    <source>
        <dbReference type="PROSITE" id="PS50067"/>
    </source>
</evidence>
<evidence type="ECO:0000256" key="1">
    <source>
        <dbReference type="ARBA" id="ARBA00004245"/>
    </source>
</evidence>
<evidence type="ECO:0000256" key="4">
    <source>
        <dbReference type="ARBA" id="ARBA00022840"/>
    </source>
</evidence>
<dbReference type="InterPro" id="IPR027417">
    <property type="entry name" value="P-loop_NTPase"/>
</dbReference>
<gene>
    <name evidence="11" type="primary">LOC107266227</name>
</gene>
<evidence type="ECO:0000256" key="7">
    <source>
        <dbReference type="PROSITE-ProRule" id="PRU00283"/>
    </source>
</evidence>
<dbReference type="RefSeq" id="XP_024939260.1">
    <property type="nucleotide sequence ID" value="XM_025083492.1"/>
</dbReference>
<dbReference type="GO" id="GO:0005875">
    <property type="term" value="C:microtubule associated complex"/>
    <property type="evidence" value="ECO:0007669"/>
    <property type="project" value="TreeGrafter"/>
</dbReference>
<keyword evidence="10" id="KW-1185">Reference proteome</keyword>
<organism evidence="10 11">
    <name type="scientific">Cephus cinctus</name>
    <name type="common">Wheat stem sawfly</name>
    <dbReference type="NCBI Taxonomy" id="211228"/>
    <lineage>
        <taxon>Eukaryota</taxon>
        <taxon>Metazoa</taxon>
        <taxon>Ecdysozoa</taxon>
        <taxon>Arthropoda</taxon>
        <taxon>Hexapoda</taxon>
        <taxon>Insecta</taxon>
        <taxon>Pterygota</taxon>
        <taxon>Neoptera</taxon>
        <taxon>Endopterygota</taxon>
        <taxon>Hymenoptera</taxon>
        <taxon>Cephoidea</taxon>
        <taxon>Cephidae</taxon>
        <taxon>Cephus</taxon>
    </lineage>
</organism>
<dbReference type="GO" id="GO:0008017">
    <property type="term" value="F:microtubule binding"/>
    <property type="evidence" value="ECO:0007669"/>
    <property type="project" value="InterPro"/>
</dbReference>
<dbReference type="PROSITE" id="PS50067">
    <property type="entry name" value="KINESIN_MOTOR_2"/>
    <property type="match status" value="1"/>
</dbReference>
<protein>
    <recommendedName>
        <fullName evidence="8">Kinesin-like protein</fullName>
    </recommendedName>
</protein>
<reference evidence="11" key="1">
    <citation type="submission" date="2025-08" db="UniProtKB">
        <authorList>
            <consortium name="RefSeq"/>
        </authorList>
    </citation>
    <scope>IDENTIFICATION</scope>
</reference>
<keyword evidence="3 7" id="KW-0547">Nucleotide-binding</keyword>
<accession>A0AAJ7VZS2</accession>
<evidence type="ECO:0000313" key="11">
    <source>
        <dbReference type="RefSeq" id="XP_024939260.1"/>
    </source>
</evidence>
<dbReference type="SMART" id="SM00129">
    <property type="entry name" value="KISc"/>
    <property type="match status" value="1"/>
</dbReference>
<evidence type="ECO:0000256" key="3">
    <source>
        <dbReference type="ARBA" id="ARBA00022741"/>
    </source>
</evidence>
<dbReference type="Gene3D" id="3.40.850.10">
    <property type="entry name" value="Kinesin motor domain"/>
    <property type="match status" value="1"/>
</dbReference>
<keyword evidence="6" id="KW-0206">Cytoskeleton</keyword>
<dbReference type="InterPro" id="IPR001752">
    <property type="entry name" value="Kinesin_motor_dom"/>
</dbReference>
<dbReference type="InterPro" id="IPR036961">
    <property type="entry name" value="Kinesin_motor_dom_sf"/>
</dbReference>
<dbReference type="Proteomes" id="UP000694920">
    <property type="component" value="Unplaced"/>
</dbReference>
<feature type="binding site" evidence="7">
    <location>
        <begin position="85"/>
        <end position="92"/>
    </location>
    <ligand>
        <name>ATP</name>
        <dbReference type="ChEBI" id="CHEBI:30616"/>
    </ligand>
</feature>
<dbReference type="GO" id="GO:0005874">
    <property type="term" value="C:microtubule"/>
    <property type="evidence" value="ECO:0007669"/>
    <property type="project" value="UniProtKB-KW"/>
</dbReference>
<dbReference type="PANTHER" id="PTHR47969">
    <property type="entry name" value="CHROMOSOME-ASSOCIATED KINESIN KIF4A-RELATED"/>
    <property type="match status" value="1"/>
</dbReference>
<comment type="similarity">
    <text evidence="7 8">Belongs to the TRAFAC class myosin-kinesin ATPase superfamily. Kinesin family.</text>
</comment>
<keyword evidence="7 8" id="KW-0505">Motor protein</keyword>
<evidence type="ECO:0000256" key="6">
    <source>
        <dbReference type="ARBA" id="ARBA00023212"/>
    </source>
</evidence>
<evidence type="ECO:0000256" key="5">
    <source>
        <dbReference type="ARBA" id="ARBA00023054"/>
    </source>
</evidence>
<keyword evidence="4 7" id="KW-0067">ATP-binding</keyword>